<accession>A0ABN3VFT3</accession>
<gene>
    <name evidence="2" type="ORF">GCM10010470_39980</name>
</gene>
<evidence type="ECO:0008006" key="4">
    <source>
        <dbReference type="Google" id="ProtNLM"/>
    </source>
</evidence>
<sequence length="126" mass="13492">MSQADANGGRLPDPAERGGLDISRVVLRKIAEHAADEVAAGARVRRRIAGVGLGEHGASAQLSGPDQELRVRLEVVLHYPSPVRTTVREMRERVGSELDRLAGCQVRTVDVTVAAMVPAARPRRVG</sequence>
<proteinExistence type="inferred from homology"/>
<name>A0ABN3VFT3_9PSEU</name>
<dbReference type="InterPro" id="IPR005531">
    <property type="entry name" value="Asp23"/>
</dbReference>
<dbReference type="RefSeq" id="WP_344681873.1">
    <property type="nucleotide sequence ID" value="NZ_BAAAUX010000016.1"/>
</dbReference>
<evidence type="ECO:0000256" key="1">
    <source>
        <dbReference type="ARBA" id="ARBA00005721"/>
    </source>
</evidence>
<organism evidence="2 3">
    <name type="scientific">Saccharopolyspora taberi</name>
    <dbReference type="NCBI Taxonomy" id="60895"/>
    <lineage>
        <taxon>Bacteria</taxon>
        <taxon>Bacillati</taxon>
        <taxon>Actinomycetota</taxon>
        <taxon>Actinomycetes</taxon>
        <taxon>Pseudonocardiales</taxon>
        <taxon>Pseudonocardiaceae</taxon>
        <taxon>Saccharopolyspora</taxon>
    </lineage>
</organism>
<protein>
    <recommendedName>
        <fullName evidence="4">Asp23/Gls24 family envelope stress response protein</fullName>
    </recommendedName>
</protein>
<dbReference type="Pfam" id="PF03780">
    <property type="entry name" value="Asp23"/>
    <property type="match status" value="1"/>
</dbReference>
<comment type="similarity">
    <text evidence="1">Belongs to the asp23 family.</text>
</comment>
<evidence type="ECO:0000313" key="3">
    <source>
        <dbReference type="Proteomes" id="UP001500979"/>
    </source>
</evidence>
<evidence type="ECO:0000313" key="2">
    <source>
        <dbReference type="EMBL" id="GAA2800893.1"/>
    </source>
</evidence>
<keyword evidence="3" id="KW-1185">Reference proteome</keyword>
<comment type="caution">
    <text evidence="2">The sequence shown here is derived from an EMBL/GenBank/DDBJ whole genome shotgun (WGS) entry which is preliminary data.</text>
</comment>
<dbReference type="EMBL" id="BAAAUX010000016">
    <property type="protein sequence ID" value="GAA2800893.1"/>
    <property type="molecule type" value="Genomic_DNA"/>
</dbReference>
<dbReference type="Proteomes" id="UP001500979">
    <property type="component" value="Unassembled WGS sequence"/>
</dbReference>
<reference evidence="2 3" key="1">
    <citation type="journal article" date="2019" name="Int. J. Syst. Evol. Microbiol.">
        <title>The Global Catalogue of Microorganisms (GCM) 10K type strain sequencing project: providing services to taxonomists for standard genome sequencing and annotation.</title>
        <authorList>
            <consortium name="The Broad Institute Genomics Platform"/>
            <consortium name="The Broad Institute Genome Sequencing Center for Infectious Disease"/>
            <person name="Wu L."/>
            <person name="Ma J."/>
        </authorList>
    </citation>
    <scope>NUCLEOTIDE SEQUENCE [LARGE SCALE GENOMIC DNA]</scope>
    <source>
        <strain evidence="2 3">JCM 9383</strain>
    </source>
</reference>